<dbReference type="PROSITE" id="PS00018">
    <property type="entry name" value="EF_HAND_1"/>
    <property type="match status" value="1"/>
</dbReference>
<dbReference type="PANTHER" id="PTHR30566:SF5">
    <property type="entry name" value="MECHANOSENSITIVE ION CHANNEL PROTEIN 1, MITOCHONDRIAL-RELATED"/>
    <property type="match status" value="1"/>
</dbReference>
<evidence type="ECO:0000256" key="2">
    <source>
        <dbReference type="ARBA" id="ARBA00022692"/>
    </source>
</evidence>
<feature type="region of interest" description="Disordered" evidence="5">
    <location>
        <begin position="322"/>
        <end position="351"/>
    </location>
</feature>
<dbReference type="PANTHER" id="PTHR30566">
    <property type="entry name" value="YNAI-RELATED MECHANOSENSITIVE ION CHANNEL"/>
    <property type="match status" value="1"/>
</dbReference>
<keyword evidence="4 6" id="KW-0472">Membrane</keyword>
<dbReference type="Gene3D" id="1.10.287.1260">
    <property type="match status" value="1"/>
</dbReference>
<reference evidence="8 9" key="1">
    <citation type="submission" date="2024-02" db="EMBL/GenBank/DDBJ databases">
        <authorList>
            <person name="Chen Y."/>
            <person name="Shah S."/>
            <person name="Dougan E. K."/>
            <person name="Thang M."/>
            <person name="Chan C."/>
        </authorList>
    </citation>
    <scope>NUCLEOTIDE SEQUENCE [LARGE SCALE GENOMIC DNA]</scope>
</reference>
<dbReference type="InterPro" id="IPR018247">
    <property type="entry name" value="EF_Hand_1_Ca_BS"/>
</dbReference>
<dbReference type="Gene3D" id="2.30.30.60">
    <property type="match status" value="1"/>
</dbReference>
<dbReference type="EMBL" id="CAXAMM010041162">
    <property type="protein sequence ID" value="CAK9097726.1"/>
    <property type="molecule type" value="Genomic_DNA"/>
</dbReference>
<gene>
    <name evidence="8" type="ORF">SCF082_LOCUS45847</name>
</gene>
<proteinExistence type="predicted"/>
<protein>
    <submittedName>
        <fullName evidence="8">Low conductance mechanosensitive channel YnaI</fullName>
    </submittedName>
</protein>
<dbReference type="InterPro" id="IPR006685">
    <property type="entry name" value="MscS_channel_2nd"/>
</dbReference>
<evidence type="ECO:0000313" key="9">
    <source>
        <dbReference type="Proteomes" id="UP001642464"/>
    </source>
</evidence>
<sequence>MHLLNLHNLTVKEIPALELAPIAVHEIVIEVLFGALDKWGVWHWQLPTHCITMEEQMKAQRDRGMSMLACAFELEKRFTTLEKKQEDLTKSVNEELLERIAALEQKAATGGTGGGAPPAGGEGGGSVPEVRVGGLLTLLASPIVIHLLFKFTDFFNRSTQLFHRMILRIIVFLGASIWLTKASLKTNFEATTSALRLHMAESFQQMRMQHWLAWKLSTFIISVSTGAQRLQKKGGLSRTTLALAAVNFGVRVLPDTWTWDLTTSDPYLKLLDADGNGELTAQEVFDFVFSISNRIWQVCMTSLLGFCLLRLLKPPSDQIPWSEVKGRKSRSKNAPKSADGNDVPSTSAQSVPLPPMCQALSRVVFAMQNPRNAELRILARRAAMASRFIDFLIIMAFFVWPWTFLFGLRPRLIFAFGGVGGLAVGLAARNVVGNLIASFLIQLNRPFVEGDEIEHASKNLIGVVEEIEIINTHVNSRDGVLVHVPNTTLLDDVVVNMSMRDFRTILESVYLVPDSVESLSQLVEDIQHRLDTFEGLLQEEDVQRLLRLRGGRIKLFRPLCMFDGYCDLGLKLTIYAFAKGSLSRRDFQHLKSRLMLSVHDIVLSQGVQIGQLATSDVRRRRKTTNVAPKQRSSEKSSEGNDDLFS</sequence>
<comment type="subcellular location">
    <subcellularLocation>
        <location evidence="1">Membrane</location>
    </subcellularLocation>
</comment>
<evidence type="ECO:0000256" key="4">
    <source>
        <dbReference type="ARBA" id="ARBA00023136"/>
    </source>
</evidence>
<name>A0ABP0RAV3_9DINO</name>
<keyword evidence="2 6" id="KW-0812">Transmembrane</keyword>
<dbReference type="InterPro" id="IPR010920">
    <property type="entry name" value="LSM_dom_sf"/>
</dbReference>
<organism evidence="8 9">
    <name type="scientific">Durusdinium trenchii</name>
    <dbReference type="NCBI Taxonomy" id="1381693"/>
    <lineage>
        <taxon>Eukaryota</taxon>
        <taxon>Sar</taxon>
        <taxon>Alveolata</taxon>
        <taxon>Dinophyceae</taxon>
        <taxon>Suessiales</taxon>
        <taxon>Symbiodiniaceae</taxon>
        <taxon>Durusdinium</taxon>
    </lineage>
</organism>
<feature type="transmembrane region" description="Helical" evidence="6">
    <location>
        <begin position="412"/>
        <end position="432"/>
    </location>
</feature>
<feature type="region of interest" description="Disordered" evidence="5">
    <location>
        <begin position="619"/>
        <end position="645"/>
    </location>
</feature>
<evidence type="ECO:0000259" key="7">
    <source>
        <dbReference type="Pfam" id="PF00924"/>
    </source>
</evidence>
<evidence type="ECO:0000256" key="5">
    <source>
        <dbReference type="SAM" id="MobiDB-lite"/>
    </source>
</evidence>
<accession>A0ABP0RAV3</accession>
<feature type="transmembrane region" description="Helical" evidence="6">
    <location>
        <begin position="388"/>
        <end position="406"/>
    </location>
</feature>
<evidence type="ECO:0000256" key="1">
    <source>
        <dbReference type="ARBA" id="ARBA00004370"/>
    </source>
</evidence>
<dbReference type="Pfam" id="PF00924">
    <property type="entry name" value="MS_channel_2nd"/>
    <property type="match status" value="1"/>
</dbReference>
<dbReference type="SUPFAM" id="SSF50182">
    <property type="entry name" value="Sm-like ribonucleoproteins"/>
    <property type="match status" value="1"/>
</dbReference>
<keyword evidence="3 6" id="KW-1133">Transmembrane helix</keyword>
<evidence type="ECO:0000256" key="6">
    <source>
        <dbReference type="SAM" id="Phobius"/>
    </source>
</evidence>
<evidence type="ECO:0000256" key="3">
    <source>
        <dbReference type="ARBA" id="ARBA00022989"/>
    </source>
</evidence>
<dbReference type="Proteomes" id="UP001642464">
    <property type="component" value="Unassembled WGS sequence"/>
</dbReference>
<dbReference type="InterPro" id="IPR023408">
    <property type="entry name" value="MscS_beta-dom_sf"/>
</dbReference>
<comment type="caution">
    <text evidence="8">The sequence shown here is derived from an EMBL/GenBank/DDBJ whole genome shotgun (WGS) entry which is preliminary data.</text>
</comment>
<feature type="domain" description="Mechanosensitive ion channel MscS" evidence="7">
    <location>
        <begin position="430"/>
        <end position="498"/>
    </location>
</feature>
<keyword evidence="9" id="KW-1185">Reference proteome</keyword>
<evidence type="ECO:0000313" key="8">
    <source>
        <dbReference type="EMBL" id="CAK9097726.1"/>
    </source>
</evidence>